<evidence type="ECO:0000256" key="3">
    <source>
        <dbReference type="ARBA" id="ARBA00022723"/>
    </source>
</evidence>
<dbReference type="eggNOG" id="COG1051">
    <property type="taxonomic scope" value="Bacteria"/>
</dbReference>
<proteinExistence type="predicted"/>
<dbReference type="STRING" id="530564.Psta_3161"/>
<evidence type="ECO:0000256" key="2">
    <source>
        <dbReference type="ARBA" id="ARBA00001946"/>
    </source>
</evidence>
<name>D2QWM2_PIRSD</name>
<evidence type="ECO:0000259" key="7">
    <source>
        <dbReference type="PROSITE" id="PS51462"/>
    </source>
</evidence>
<sequence length="216" mass="23199">MKHLQQLNPEQLRSRLAERLSLAKPGRLAQRAMAPALAYGRHHGPATATARESAVLAALVPTAEGWRIPVVTRAASLRAHAGQVSLPGGSLEPGESPSEAALREFAEEMGPELPFATIAGELSSIFVFVSGFVIRPIVAVADSPLQFQPSAAEVDRILLVPPESLESPQFRGMHLVQRRGLQFSAPCYLVEEQKIWGATCMILAELAAALDDIARP</sequence>
<gene>
    <name evidence="8" type="ordered locus">Psta_3161</name>
</gene>
<evidence type="ECO:0000256" key="4">
    <source>
        <dbReference type="ARBA" id="ARBA00022801"/>
    </source>
</evidence>
<dbReference type="SUPFAM" id="SSF55811">
    <property type="entry name" value="Nudix"/>
    <property type="match status" value="1"/>
</dbReference>
<dbReference type="PROSITE" id="PS51462">
    <property type="entry name" value="NUDIX"/>
    <property type="match status" value="1"/>
</dbReference>
<evidence type="ECO:0000256" key="6">
    <source>
        <dbReference type="ARBA" id="ARBA00023211"/>
    </source>
</evidence>
<dbReference type="Proteomes" id="UP000001887">
    <property type="component" value="Chromosome"/>
</dbReference>
<dbReference type="PANTHER" id="PTHR12992">
    <property type="entry name" value="NUDIX HYDROLASE"/>
    <property type="match status" value="1"/>
</dbReference>
<comment type="cofactor">
    <cofactor evidence="1">
        <name>Mn(2+)</name>
        <dbReference type="ChEBI" id="CHEBI:29035"/>
    </cofactor>
</comment>
<dbReference type="GO" id="GO:0010945">
    <property type="term" value="F:coenzyme A diphosphatase activity"/>
    <property type="evidence" value="ECO:0007669"/>
    <property type="project" value="InterPro"/>
</dbReference>
<evidence type="ECO:0000256" key="5">
    <source>
        <dbReference type="ARBA" id="ARBA00022842"/>
    </source>
</evidence>
<feature type="domain" description="Nudix hydrolase" evidence="7">
    <location>
        <begin position="50"/>
        <end position="189"/>
    </location>
</feature>
<organism evidence="8 9">
    <name type="scientific">Pirellula staleyi (strain ATCC 27377 / DSM 6068 / ICPB 4128)</name>
    <name type="common">Pirella staleyi</name>
    <dbReference type="NCBI Taxonomy" id="530564"/>
    <lineage>
        <taxon>Bacteria</taxon>
        <taxon>Pseudomonadati</taxon>
        <taxon>Planctomycetota</taxon>
        <taxon>Planctomycetia</taxon>
        <taxon>Pirellulales</taxon>
        <taxon>Pirellulaceae</taxon>
        <taxon>Pirellula</taxon>
    </lineage>
</organism>
<evidence type="ECO:0000313" key="8">
    <source>
        <dbReference type="EMBL" id="ADB17825.1"/>
    </source>
</evidence>
<dbReference type="InterPro" id="IPR000086">
    <property type="entry name" value="NUDIX_hydrolase_dom"/>
</dbReference>
<dbReference type="AlphaFoldDB" id="D2QWM2"/>
<reference evidence="8 9" key="1">
    <citation type="journal article" date="2009" name="Stand. Genomic Sci.">
        <title>Complete genome sequence of Pirellula staleyi type strain (ATCC 27377).</title>
        <authorList>
            <person name="Clum A."/>
            <person name="Tindall B.J."/>
            <person name="Sikorski J."/>
            <person name="Ivanova N."/>
            <person name="Mavrommatis K."/>
            <person name="Lucas S."/>
            <person name="Glavina del Rio T."/>
            <person name="Nolan M."/>
            <person name="Chen F."/>
            <person name="Tice H."/>
            <person name="Pitluck S."/>
            <person name="Cheng J.F."/>
            <person name="Chertkov O."/>
            <person name="Brettin T."/>
            <person name="Han C."/>
            <person name="Detter J.C."/>
            <person name="Kuske C."/>
            <person name="Bruce D."/>
            <person name="Goodwin L."/>
            <person name="Ovchinikova G."/>
            <person name="Pati A."/>
            <person name="Mikhailova N."/>
            <person name="Chen A."/>
            <person name="Palaniappan K."/>
            <person name="Land M."/>
            <person name="Hauser L."/>
            <person name="Chang Y.J."/>
            <person name="Jeffries C.D."/>
            <person name="Chain P."/>
            <person name="Rohde M."/>
            <person name="Goker M."/>
            <person name="Bristow J."/>
            <person name="Eisen J.A."/>
            <person name="Markowitz V."/>
            <person name="Hugenholtz P."/>
            <person name="Kyrpides N.C."/>
            <person name="Klenk H.P."/>
            <person name="Lapidus A."/>
        </authorList>
    </citation>
    <scope>NUCLEOTIDE SEQUENCE [LARGE SCALE GENOMIC DNA]</scope>
    <source>
        <strain evidence="9">ATCC 27377 / DSM 6068 / ICPB 4128</strain>
    </source>
</reference>
<evidence type="ECO:0000313" key="9">
    <source>
        <dbReference type="Proteomes" id="UP000001887"/>
    </source>
</evidence>
<dbReference type="OrthoDB" id="9802805at2"/>
<dbReference type="KEGG" id="psl:Psta_3161"/>
<dbReference type="PANTHER" id="PTHR12992:SF11">
    <property type="entry name" value="MITOCHONDRIAL COENZYME A DIPHOSPHATASE NUDT8"/>
    <property type="match status" value="1"/>
</dbReference>
<dbReference type="CDD" id="cd03426">
    <property type="entry name" value="NUDIX_CoAse_Nudt7"/>
    <property type="match status" value="1"/>
</dbReference>
<keyword evidence="3" id="KW-0479">Metal-binding</keyword>
<dbReference type="GO" id="GO:0046872">
    <property type="term" value="F:metal ion binding"/>
    <property type="evidence" value="ECO:0007669"/>
    <property type="project" value="UniProtKB-KW"/>
</dbReference>
<dbReference type="Pfam" id="PF00293">
    <property type="entry name" value="NUDIX"/>
    <property type="match status" value="1"/>
</dbReference>
<dbReference type="InterPro" id="IPR020084">
    <property type="entry name" value="NUDIX_hydrolase_CS"/>
</dbReference>
<dbReference type="InterPro" id="IPR045121">
    <property type="entry name" value="CoAse"/>
</dbReference>
<protein>
    <submittedName>
        <fullName evidence="8">NUDIX hydrolase</fullName>
    </submittedName>
</protein>
<keyword evidence="6" id="KW-0464">Manganese</keyword>
<dbReference type="Gene3D" id="3.90.79.10">
    <property type="entry name" value="Nucleoside Triphosphate Pyrophosphohydrolase"/>
    <property type="match status" value="1"/>
</dbReference>
<comment type="cofactor">
    <cofactor evidence="2">
        <name>Mg(2+)</name>
        <dbReference type="ChEBI" id="CHEBI:18420"/>
    </cofactor>
</comment>
<keyword evidence="4 8" id="KW-0378">Hydrolase</keyword>
<dbReference type="HOGENOM" id="CLU_040940_5_3_0"/>
<accession>D2QWM2</accession>
<evidence type="ECO:0000256" key="1">
    <source>
        <dbReference type="ARBA" id="ARBA00001936"/>
    </source>
</evidence>
<keyword evidence="5" id="KW-0460">Magnesium</keyword>
<dbReference type="EMBL" id="CP001848">
    <property type="protein sequence ID" value="ADB17825.1"/>
    <property type="molecule type" value="Genomic_DNA"/>
</dbReference>
<dbReference type="InterPro" id="IPR015797">
    <property type="entry name" value="NUDIX_hydrolase-like_dom_sf"/>
</dbReference>
<keyword evidence="9" id="KW-1185">Reference proteome</keyword>
<dbReference type="PROSITE" id="PS00893">
    <property type="entry name" value="NUDIX_BOX"/>
    <property type="match status" value="1"/>
</dbReference>